<dbReference type="Pfam" id="PF00400">
    <property type="entry name" value="WD40"/>
    <property type="match status" value="2"/>
</dbReference>
<dbReference type="SMART" id="SM00320">
    <property type="entry name" value="WD40"/>
    <property type="match status" value="4"/>
</dbReference>
<evidence type="ECO:0000313" key="8">
    <source>
        <dbReference type="Proteomes" id="UP000440367"/>
    </source>
</evidence>
<dbReference type="GO" id="GO:0000347">
    <property type="term" value="C:THO complex"/>
    <property type="evidence" value="ECO:0007669"/>
    <property type="project" value="TreeGrafter"/>
</dbReference>
<dbReference type="EMBL" id="QXGD01000680">
    <property type="protein sequence ID" value="KAE9228747.1"/>
    <property type="molecule type" value="Genomic_DNA"/>
</dbReference>
<dbReference type="CDD" id="cd00051">
    <property type="entry name" value="EFh"/>
    <property type="match status" value="1"/>
</dbReference>
<dbReference type="Gene3D" id="2.130.10.10">
    <property type="entry name" value="YVTN repeat-like/Quinoprotein amine dehydrogenase"/>
    <property type="match status" value="1"/>
</dbReference>
<evidence type="ECO:0000256" key="2">
    <source>
        <dbReference type="ARBA" id="ARBA00022574"/>
    </source>
</evidence>
<dbReference type="Pfam" id="PF13499">
    <property type="entry name" value="EF-hand_7"/>
    <property type="match status" value="1"/>
</dbReference>
<evidence type="ECO:0000256" key="3">
    <source>
        <dbReference type="ARBA" id="ARBA00022737"/>
    </source>
</evidence>
<dbReference type="PANTHER" id="PTHR44411:SF1">
    <property type="entry name" value="THO COMPLEX SUBUNIT 6 HOMOLOG"/>
    <property type="match status" value="1"/>
</dbReference>
<sequence length="547" mass="60896">MDPAAYDEGTYRAELLRKMRASETIVYQAVFAPEKVSGGQTVLVAATSSGLLHVYQLGRVMKPTYWDQVGRGEVTAFPGPNLSFQAHPTQIYSLRFAGDDTDPLLISGGDQDFRVWKWKDILAAVEHPASAKTLQPVHVDHLKRRTLGFRGALLPASEVNDVAVRKTSGHLFLAGGDSVAHEWDVSTQQFTRQFEGHEDYLHAVRHLQHSQELVTGSEDGTLGIWDVRQEKKVEFLRPQPSTQSSSTPSLWVGAVAHDESEMWLACGGGTKRSPGGRPRTGGFLGMWHLPSRVPVHCTETSSDVHDVVFHHMELLSVGNDASLKKWNRSSGQLLAAARSTLPSCHFCVVDNATDVIANRARYYLQQRMQAAGMGASSPPTSARKSMSRSMSRRASQMDNFATEVPQNEFGGVLVTPEQIRMAFQFLDVEKMGRVTLENLRSRLGIFYDNMSLKDVRLLLSEEAELTEEYLNALLLPNEVKNFDPVAEAFKAYDPEETGFISREMLRYVFERLGYGALTEEDLDVLISCADADRDGRINLADFRAMLE</sequence>
<keyword evidence="2 5" id="KW-0853">WD repeat</keyword>
<dbReference type="PROSITE" id="PS50294">
    <property type="entry name" value="WD_REPEATS_REGION"/>
    <property type="match status" value="1"/>
</dbReference>
<dbReference type="AlphaFoldDB" id="A0A6A3Z5H9"/>
<dbReference type="InterPro" id="IPR001680">
    <property type="entry name" value="WD40_rpt"/>
</dbReference>
<dbReference type="InterPro" id="IPR015943">
    <property type="entry name" value="WD40/YVTN_repeat-like_dom_sf"/>
</dbReference>
<dbReference type="InterPro" id="IPR019775">
    <property type="entry name" value="WD40_repeat_CS"/>
</dbReference>
<evidence type="ECO:0000259" key="6">
    <source>
        <dbReference type="PROSITE" id="PS50222"/>
    </source>
</evidence>
<evidence type="ECO:0000256" key="5">
    <source>
        <dbReference type="PROSITE-ProRule" id="PRU00221"/>
    </source>
</evidence>
<proteinExistence type="inferred from homology"/>
<keyword evidence="4" id="KW-0106">Calcium</keyword>
<dbReference type="InterPro" id="IPR018247">
    <property type="entry name" value="EF_Hand_1_Ca_BS"/>
</dbReference>
<comment type="caution">
    <text evidence="7">The sequence shown here is derived from an EMBL/GenBank/DDBJ whole genome shotgun (WGS) entry which is preliminary data.</text>
</comment>
<dbReference type="GO" id="GO:0005509">
    <property type="term" value="F:calcium ion binding"/>
    <property type="evidence" value="ECO:0007669"/>
    <property type="project" value="InterPro"/>
</dbReference>
<dbReference type="PANTHER" id="PTHR44411">
    <property type="entry name" value="THO COMPLEX SUBUNIT 6 HOMOLOG"/>
    <property type="match status" value="1"/>
</dbReference>
<dbReference type="InterPro" id="IPR036322">
    <property type="entry name" value="WD40_repeat_dom_sf"/>
</dbReference>
<reference evidence="7 8" key="1">
    <citation type="submission" date="2018-08" db="EMBL/GenBank/DDBJ databases">
        <title>Genomic investigation of the strawberry pathogen Phytophthora fragariae indicates pathogenicity is determined by transcriptional variation in three key races.</title>
        <authorList>
            <person name="Adams T.M."/>
            <person name="Armitage A.D."/>
            <person name="Sobczyk M.K."/>
            <person name="Bates H.J."/>
            <person name="Dunwell J.M."/>
            <person name="Nellist C.F."/>
            <person name="Harrison R.J."/>
        </authorList>
    </citation>
    <scope>NUCLEOTIDE SEQUENCE [LARGE SCALE GENOMIC DNA]</scope>
    <source>
        <strain evidence="7 8">BC-1</strain>
    </source>
</reference>
<dbReference type="Gene3D" id="1.10.238.10">
    <property type="entry name" value="EF-hand"/>
    <property type="match status" value="1"/>
</dbReference>
<dbReference type="PROSITE" id="PS50082">
    <property type="entry name" value="WD_REPEATS_2"/>
    <property type="match status" value="1"/>
</dbReference>
<dbReference type="SUPFAM" id="SSF47473">
    <property type="entry name" value="EF-hand"/>
    <property type="match status" value="1"/>
</dbReference>
<evidence type="ECO:0000256" key="1">
    <source>
        <dbReference type="ARBA" id="ARBA00009728"/>
    </source>
</evidence>
<feature type="domain" description="EF-hand" evidence="6">
    <location>
        <begin position="517"/>
        <end position="547"/>
    </location>
</feature>
<comment type="similarity">
    <text evidence="1">Belongs to the WD repeat THOC6 family.</text>
</comment>
<dbReference type="InterPro" id="IPR011992">
    <property type="entry name" value="EF-hand-dom_pair"/>
</dbReference>
<dbReference type="SUPFAM" id="SSF50978">
    <property type="entry name" value="WD40 repeat-like"/>
    <property type="match status" value="1"/>
</dbReference>
<evidence type="ECO:0000256" key="4">
    <source>
        <dbReference type="ARBA" id="ARBA00022837"/>
    </source>
</evidence>
<gene>
    <name evidence="7" type="ORF">PF002_g13448</name>
</gene>
<dbReference type="Proteomes" id="UP000440367">
    <property type="component" value="Unassembled WGS sequence"/>
</dbReference>
<dbReference type="PROSITE" id="PS00018">
    <property type="entry name" value="EF_HAND_1"/>
    <property type="match status" value="1"/>
</dbReference>
<protein>
    <recommendedName>
        <fullName evidence="6">EF-hand domain-containing protein</fullName>
    </recommendedName>
</protein>
<accession>A0A6A3Z5H9</accession>
<feature type="repeat" description="WD" evidence="5">
    <location>
        <begin position="194"/>
        <end position="235"/>
    </location>
</feature>
<dbReference type="GO" id="GO:0006406">
    <property type="term" value="P:mRNA export from nucleus"/>
    <property type="evidence" value="ECO:0007669"/>
    <property type="project" value="TreeGrafter"/>
</dbReference>
<dbReference type="InterPro" id="IPR002048">
    <property type="entry name" value="EF_hand_dom"/>
</dbReference>
<dbReference type="InterPro" id="IPR042626">
    <property type="entry name" value="THOC6"/>
</dbReference>
<organism evidence="7 8">
    <name type="scientific">Phytophthora fragariae</name>
    <dbReference type="NCBI Taxonomy" id="53985"/>
    <lineage>
        <taxon>Eukaryota</taxon>
        <taxon>Sar</taxon>
        <taxon>Stramenopiles</taxon>
        <taxon>Oomycota</taxon>
        <taxon>Peronosporomycetes</taxon>
        <taxon>Peronosporales</taxon>
        <taxon>Peronosporaceae</taxon>
        <taxon>Phytophthora</taxon>
    </lineage>
</organism>
<dbReference type="GO" id="GO:0000346">
    <property type="term" value="C:transcription export complex"/>
    <property type="evidence" value="ECO:0007669"/>
    <property type="project" value="TreeGrafter"/>
</dbReference>
<name>A0A6A3Z5H9_9STRA</name>
<feature type="domain" description="EF-hand" evidence="6">
    <location>
        <begin position="480"/>
        <end position="515"/>
    </location>
</feature>
<dbReference type="PROSITE" id="PS00678">
    <property type="entry name" value="WD_REPEATS_1"/>
    <property type="match status" value="1"/>
</dbReference>
<evidence type="ECO:0000313" key="7">
    <source>
        <dbReference type="EMBL" id="KAE9228747.1"/>
    </source>
</evidence>
<keyword evidence="3" id="KW-0677">Repeat</keyword>
<dbReference type="PROSITE" id="PS50222">
    <property type="entry name" value="EF_HAND_2"/>
    <property type="match status" value="2"/>
</dbReference>